<comment type="caution">
    <text evidence="1">The sequence shown here is derived from an EMBL/GenBank/DDBJ whole genome shotgun (WGS) entry which is preliminary data.</text>
</comment>
<dbReference type="RefSeq" id="WP_189056192.1">
    <property type="nucleotide sequence ID" value="NZ_BMMK01000007.1"/>
</dbReference>
<dbReference type="NCBIfam" id="NF038395">
    <property type="entry name" value="nocathioamide"/>
    <property type="match status" value="1"/>
</dbReference>
<dbReference type="AlphaFoldDB" id="A0A8J3C7E6"/>
<dbReference type="Proteomes" id="UP000637578">
    <property type="component" value="Unassembled WGS sequence"/>
</dbReference>
<accession>A0A8J3C7E6</accession>
<proteinExistence type="predicted"/>
<reference evidence="1" key="1">
    <citation type="journal article" date="2014" name="Int. J. Syst. Evol. Microbiol.">
        <title>Complete genome sequence of Corynebacterium casei LMG S-19264T (=DSM 44701T), isolated from a smear-ripened cheese.</title>
        <authorList>
            <consortium name="US DOE Joint Genome Institute (JGI-PGF)"/>
            <person name="Walter F."/>
            <person name="Albersmeier A."/>
            <person name="Kalinowski J."/>
            <person name="Ruckert C."/>
        </authorList>
    </citation>
    <scope>NUCLEOTIDE SEQUENCE</scope>
    <source>
        <strain evidence="1">CGMCC 4.5737</strain>
    </source>
</reference>
<reference evidence="1" key="2">
    <citation type="submission" date="2020-09" db="EMBL/GenBank/DDBJ databases">
        <authorList>
            <person name="Sun Q."/>
            <person name="Zhou Y."/>
        </authorList>
    </citation>
    <scope>NUCLEOTIDE SEQUENCE</scope>
    <source>
        <strain evidence="1">CGMCC 4.5737</strain>
    </source>
</reference>
<gene>
    <name evidence="1" type="ORF">GCM10012275_19700</name>
</gene>
<sequence>MNNMGAASANMPNPSYGDFDLEIIDATLFDGEQSRPPAPACHTLSSLPCCAN</sequence>
<keyword evidence="2" id="KW-1185">Reference proteome</keyword>
<organism evidence="1 2">
    <name type="scientific">Longimycelium tulufanense</name>
    <dbReference type="NCBI Taxonomy" id="907463"/>
    <lineage>
        <taxon>Bacteria</taxon>
        <taxon>Bacillati</taxon>
        <taxon>Actinomycetota</taxon>
        <taxon>Actinomycetes</taxon>
        <taxon>Pseudonocardiales</taxon>
        <taxon>Pseudonocardiaceae</taxon>
        <taxon>Longimycelium</taxon>
    </lineage>
</organism>
<evidence type="ECO:0000313" key="1">
    <source>
        <dbReference type="EMBL" id="GGM48857.1"/>
    </source>
</evidence>
<protein>
    <submittedName>
        <fullName evidence="1">Uncharacterized protein</fullName>
    </submittedName>
</protein>
<name>A0A8J3C7E6_9PSEU</name>
<dbReference type="EMBL" id="BMMK01000007">
    <property type="protein sequence ID" value="GGM48857.1"/>
    <property type="molecule type" value="Genomic_DNA"/>
</dbReference>
<evidence type="ECO:0000313" key="2">
    <source>
        <dbReference type="Proteomes" id="UP000637578"/>
    </source>
</evidence>